<evidence type="ECO:0000313" key="6">
    <source>
        <dbReference type="Proteomes" id="UP000305778"/>
    </source>
</evidence>
<evidence type="ECO:0000256" key="3">
    <source>
        <dbReference type="ARBA" id="ARBA00022679"/>
    </source>
</evidence>
<proteinExistence type="predicted"/>
<dbReference type="AlphaFoldDB" id="A0A4U0SUR3"/>
<dbReference type="SUPFAM" id="SSF53756">
    <property type="entry name" value="UDP-Glycosyltransferase/glycogen phosphorylase"/>
    <property type="match status" value="1"/>
</dbReference>
<dbReference type="PANTHER" id="PTHR12526">
    <property type="entry name" value="GLYCOSYLTRANSFERASE"/>
    <property type="match status" value="1"/>
</dbReference>
<evidence type="ECO:0000259" key="4">
    <source>
        <dbReference type="Pfam" id="PF13439"/>
    </source>
</evidence>
<dbReference type="Gene3D" id="3.40.50.2000">
    <property type="entry name" value="Glycogen Phosphorylase B"/>
    <property type="match status" value="2"/>
</dbReference>
<keyword evidence="6" id="KW-1185">Reference proteome</keyword>
<dbReference type="CDD" id="cd03801">
    <property type="entry name" value="GT4_PimA-like"/>
    <property type="match status" value="1"/>
</dbReference>
<evidence type="ECO:0000256" key="2">
    <source>
        <dbReference type="ARBA" id="ARBA00022676"/>
    </source>
</evidence>
<dbReference type="Pfam" id="PF13439">
    <property type="entry name" value="Glyco_transf_4"/>
    <property type="match status" value="1"/>
</dbReference>
<sequence length="374" mass="39644">MVQPYIPQYRVPFFQRLAGDLHDHGVLLTVAHGRPTGSQARRGDIGALPGAVPLPQHAFRLGGRTMLWRRLGDLAHHCDAVVLEQALHNLEAYPLLASARLRGGPAVCLWGHGRTYGDRPTAAERALKDALTRRADWFFAYTDAGARHVVRGGLPAERVTVVRNSVDTASIAAALARITPGQVLAFRARYGLTAGRTALFLGGLDAPKRIPFLIAAAELTARRLPGFRLLVAGDGAHRGLVEQAAARPGSPVIRLGPVTDAEGKALLGAAGDVLLMPGAVGLAAVDSLALSTPMITTPCAAHGPEFDYLQHDRNALIVPGGEAEFADEVVSLLADPGRLSALRRAAREDARHYSGEVMSARFTGGLLRLIGTGN</sequence>
<keyword evidence="2" id="KW-0328">Glycosyltransferase</keyword>
<dbReference type="OrthoDB" id="9790710at2"/>
<reference evidence="5 6" key="1">
    <citation type="submission" date="2019-04" db="EMBL/GenBank/DDBJ databases">
        <title>Streptomyces oryziradicis sp. nov., a novel actinomycete isolated from rhizosphere soil of rice (Oryza sativa L.).</title>
        <authorList>
            <person name="Li C."/>
        </authorList>
    </citation>
    <scope>NUCLEOTIDE SEQUENCE [LARGE SCALE GENOMIC DNA]</scope>
    <source>
        <strain evidence="5 6">NEAU-C40</strain>
    </source>
</reference>
<dbReference type="GO" id="GO:0016757">
    <property type="term" value="F:glycosyltransferase activity"/>
    <property type="evidence" value="ECO:0007669"/>
    <property type="project" value="UniProtKB-KW"/>
</dbReference>
<keyword evidence="3 5" id="KW-0808">Transferase</keyword>
<dbReference type="PANTHER" id="PTHR12526:SF510">
    <property type="entry name" value="D-INOSITOL 3-PHOSPHATE GLYCOSYLTRANSFERASE"/>
    <property type="match status" value="1"/>
</dbReference>
<feature type="domain" description="Glycosyltransferase subfamily 4-like N-terminal" evidence="4">
    <location>
        <begin position="16"/>
        <end position="169"/>
    </location>
</feature>
<dbReference type="Proteomes" id="UP000305778">
    <property type="component" value="Unassembled WGS sequence"/>
</dbReference>
<comment type="caution">
    <text evidence="5">The sequence shown here is derived from an EMBL/GenBank/DDBJ whole genome shotgun (WGS) entry which is preliminary data.</text>
</comment>
<gene>
    <name evidence="5" type="ORF">FCI23_09720</name>
</gene>
<accession>A0A4U0SUR3</accession>
<protein>
    <recommendedName>
        <fullName evidence="1">D-inositol 3-phosphate glycosyltransferase</fullName>
    </recommendedName>
</protein>
<dbReference type="Pfam" id="PF13692">
    <property type="entry name" value="Glyco_trans_1_4"/>
    <property type="match status" value="1"/>
</dbReference>
<name>A0A4U0SUR3_9ACTN</name>
<dbReference type="InterPro" id="IPR028098">
    <property type="entry name" value="Glyco_trans_4-like_N"/>
</dbReference>
<organism evidence="5 6">
    <name type="scientific">Actinacidiphila oryziradicis</name>
    <dbReference type="NCBI Taxonomy" id="2571141"/>
    <lineage>
        <taxon>Bacteria</taxon>
        <taxon>Bacillati</taxon>
        <taxon>Actinomycetota</taxon>
        <taxon>Actinomycetes</taxon>
        <taxon>Kitasatosporales</taxon>
        <taxon>Streptomycetaceae</taxon>
        <taxon>Actinacidiphila</taxon>
    </lineage>
</organism>
<evidence type="ECO:0000313" key="5">
    <source>
        <dbReference type="EMBL" id="TKA11807.1"/>
    </source>
</evidence>
<dbReference type="EMBL" id="SUMC01000007">
    <property type="protein sequence ID" value="TKA11807.1"/>
    <property type="molecule type" value="Genomic_DNA"/>
</dbReference>
<evidence type="ECO:0000256" key="1">
    <source>
        <dbReference type="ARBA" id="ARBA00021292"/>
    </source>
</evidence>